<dbReference type="EMBL" id="BMIV01000001">
    <property type="protein sequence ID" value="GGF54234.1"/>
    <property type="molecule type" value="Genomic_DNA"/>
</dbReference>
<evidence type="ECO:0000256" key="7">
    <source>
        <dbReference type="PROSITE-ProRule" id="PRU01373"/>
    </source>
</evidence>
<organism evidence="11 12">
    <name type="scientific">Paracoccus acridae</name>
    <dbReference type="NCBI Taxonomy" id="1795310"/>
    <lineage>
        <taxon>Bacteria</taxon>
        <taxon>Pseudomonadati</taxon>
        <taxon>Pseudomonadota</taxon>
        <taxon>Alphaproteobacteria</taxon>
        <taxon>Rhodobacterales</taxon>
        <taxon>Paracoccaceae</taxon>
        <taxon>Paracoccus</taxon>
    </lineage>
</organism>
<evidence type="ECO:0000256" key="5">
    <source>
        <dbReference type="ARBA" id="ARBA00022984"/>
    </source>
</evidence>
<dbReference type="InterPro" id="IPR005490">
    <property type="entry name" value="LD_TPept_cat_dom"/>
</dbReference>
<evidence type="ECO:0000256" key="2">
    <source>
        <dbReference type="ARBA" id="ARBA00005992"/>
    </source>
</evidence>
<dbReference type="PANTHER" id="PTHR30582:SF30">
    <property type="entry name" value="BLR4375 PROTEIN"/>
    <property type="match status" value="1"/>
</dbReference>
<evidence type="ECO:0000256" key="8">
    <source>
        <dbReference type="SAM" id="MobiDB-lite"/>
    </source>
</evidence>
<dbReference type="SUPFAM" id="SSF141523">
    <property type="entry name" value="L,D-transpeptidase catalytic domain-like"/>
    <property type="match status" value="1"/>
</dbReference>
<feature type="region of interest" description="Disordered" evidence="8">
    <location>
        <begin position="341"/>
        <end position="425"/>
    </location>
</feature>
<evidence type="ECO:0000313" key="11">
    <source>
        <dbReference type="EMBL" id="GGF54234.1"/>
    </source>
</evidence>
<comment type="caution">
    <text evidence="11">The sequence shown here is derived from an EMBL/GenBank/DDBJ whole genome shotgun (WGS) entry which is preliminary data.</text>
</comment>
<dbReference type="Gene3D" id="1.10.101.10">
    <property type="entry name" value="PGBD-like superfamily/PGBD"/>
    <property type="match status" value="1"/>
</dbReference>
<gene>
    <name evidence="11" type="ORF">GCM10011402_02740</name>
</gene>
<evidence type="ECO:0000256" key="9">
    <source>
        <dbReference type="SAM" id="SignalP"/>
    </source>
</evidence>
<evidence type="ECO:0000259" key="10">
    <source>
        <dbReference type="PROSITE" id="PS52029"/>
    </source>
</evidence>
<accession>A0ABQ1VDF4</accession>
<keyword evidence="3" id="KW-0808">Transferase</keyword>
<feature type="chain" id="PRO_5047478335" description="L,D-TPase catalytic domain-containing protein" evidence="9">
    <location>
        <begin position="25"/>
        <end position="425"/>
    </location>
</feature>
<keyword evidence="4 7" id="KW-0133">Cell shape</keyword>
<dbReference type="InterPro" id="IPR002477">
    <property type="entry name" value="Peptidoglycan-bd-like"/>
</dbReference>
<protein>
    <recommendedName>
        <fullName evidence="10">L,D-TPase catalytic domain-containing protein</fullName>
    </recommendedName>
</protein>
<evidence type="ECO:0000313" key="12">
    <source>
        <dbReference type="Proteomes" id="UP000640509"/>
    </source>
</evidence>
<dbReference type="Pfam" id="PF03734">
    <property type="entry name" value="YkuD"/>
    <property type="match status" value="1"/>
</dbReference>
<feature type="compositionally biased region" description="Low complexity" evidence="8">
    <location>
        <begin position="342"/>
        <end position="377"/>
    </location>
</feature>
<keyword evidence="9" id="KW-0732">Signal</keyword>
<dbReference type="Pfam" id="PF01471">
    <property type="entry name" value="PG_binding_1"/>
    <property type="match status" value="1"/>
</dbReference>
<sequence length="425" mass="44459">MPRFTLRIPLALILAALSALPATAQTDLPFTSADIEAASYAGGDLPSGRSALTTKVQVLLDRSGISPGVIDGFKGGMSQSAIMAFERRSGLPIDGVMDPHVWNLLQSFAALPATKDYTITAEDAQGLVDAIPTDYAEKAQMAAMAHTSVAERLGERFHMDEKFIAFLNPGVDLVPGNTIKVVDTGSRMRGSVARILVDVNTRRVAGFDANGKLLVDYPATIGSSATPSPSGTHQVKTVALNPNYTYDPKKNFQQGDNDKVLVVPPGPNGPVGTVWIGLSKPTYGIHGTPTPSTLFRNQSMGCVRLTNWDAEELARMVSADKTTVEFLPQGMTIADATGGNVAPAPASAEPAVAAETTTAPAETAPAAPLDYADPLAAKRAPAEPVYENTSEEEADALAPTGDPLTDALTGALPSGFVLPPVDEQP</sequence>
<keyword evidence="6 7" id="KW-0961">Cell wall biogenesis/degradation</keyword>
<dbReference type="InterPro" id="IPR038063">
    <property type="entry name" value="Transpep_catalytic_dom"/>
</dbReference>
<feature type="active site" description="Nucleophile" evidence="7">
    <location>
        <position position="302"/>
    </location>
</feature>
<keyword evidence="12" id="KW-1185">Reference proteome</keyword>
<dbReference type="CDD" id="cd16913">
    <property type="entry name" value="YkuD_like"/>
    <property type="match status" value="1"/>
</dbReference>
<feature type="domain" description="L,D-TPase catalytic" evidence="10">
    <location>
        <begin position="193"/>
        <end position="327"/>
    </location>
</feature>
<proteinExistence type="inferred from homology"/>
<evidence type="ECO:0000256" key="6">
    <source>
        <dbReference type="ARBA" id="ARBA00023316"/>
    </source>
</evidence>
<comment type="pathway">
    <text evidence="1 7">Cell wall biogenesis; peptidoglycan biosynthesis.</text>
</comment>
<dbReference type="PANTHER" id="PTHR30582">
    <property type="entry name" value="L,D-TRANSPEPTIDASE"/>
    <property type="match status" value="1"/>
</dbReference>
<reference evidence="12" key="1">
    <citation type="journal article" date="2019" name="Int. J. Syst. Evol. Microbiol.">
        <title>The Global Catalogue of Microorganisms (GCM) 10K type strain sequencing project: providing services to taxonomists for standard genome sequencing and annotation.</title>
        <authorList>
            <consortium name="The Broad Institute Genomics Platform"/>
            <consortium name="The Broad Institute Genome Sequencing Center for Infectious Disease"/>
            <person name="Wu L."/>
            <person name="Ma J."/>
        </authorList>
    </citation>
    <scope>NUCLEOTIDE SEQUENCE [LARGE SCALE GENOMIC DNA]</scope>
    <source>
        <strain evidence="12">CGMCC 1.15419</strain>
    </source>
</reference>
<dbReference type="InterPro" id="IPR036366">
    <property type="entry name" value="PGBDSf"/>
</dbReference>
<evidence type="ECO:0000256" key="4">
    <source>
        <dbReference type="ARBA" id="ARBA00022960"/>
    </source>
</evidence>
<evidence type="ECO:0000256" key="1">
    <source>
        <dbReference type="ARBA" id="ARBA00004752"/>
    </source>
</evidence>
<dbReference type="SUPFAM" id="SSF47090">
    <property type="entry name" value="PGBD-like"/>
    <property type="match status" value="1"/>
</dbReference>
<dbReference type="RefSeq" id="WP_188713718.1">
    <property type="nucleotide sequence ID" value="NZ_BMIV01000001.1"/>
</dbReference>
<dbReference type="InterPro" id="IPR036365">
    <property type="entry name" value="PGBD-like_sf"/>
</dbReference>
<name>A0ABQ1VDF4_9RHOB</name>
<dbReference type="Gene3D" id="2.40.440.10">
    <property type="entry name" value="L,D-transpeptidase catalytic domain-like"/>
    <property type="match status" value="1"/>
</dbReference>
<feature type="active site" description="Proton donor/acceptor" evidence="7">
    <location>
        <position position="286"/>
    </location>
</feature>
<dbReference type="InterPro" id="IPR050979">
    <property type="entry name" value="LD-transpeptidase"/>
</dbReference>
<evidence type="ECO:0000256" key="3">
    <source>
        <dbReference type="ARBA" id="ARBA00022679"/>
    </source>
</evidence>
<feature type="signal peptide" evidence="9">
    <location>
        <begin position="1"/>
        <end position="24"/>
    </location>
</feature>
<dbReference type="Proteomes" id="UP000640509">
    <property type="component" value="Unassembled WGS sequence"/>
</dbReference>
<comment type="similarity">
    <text evidence="2">Belongs to the YkuD family.</text>
</comment>
<dbReference type="PROSITE" id="PS52029">
    <property type="entry name" value="LD_TPASE"/>
    <property type="match status" value="1"/>
</dbReference>
<keyword evidence="5 7" id="KW-0573">Peptidoglycan synthesis</keyword>